<dbReference type="EC" id="5.3.1.16" evidence="6"/>
<accession>A0A7Z0VIU5</accession>
<protein>
    <submittedName>
        <fullName evidence="6">1-(5-phosphoribosyl)-5-[(5-phosphoribosylamino)methylideneamino] imidazole-4-carboxamide isomerase</fullName>
        <ecNumber evidence="6">5.3.1.16</ecNumber>
    </submittedName>
</protein>
<organism evidence="6 7">
    <name type="scientific">Candidatus Thiodiazotropha endolucinida</name>
    <dbReference type="NCBI Taxonomy" id="1655433"/>
    <lineage>
        <taxon>Bacteria</taxon>
        <taxon>Pseudomonadati</taxon>
        <taxon>Pseudomonadota</taxon>
        <taxon>Gammaproteobacteria</taxon>
        <taxon>Chromatiales</taxon>
        <taxon>Sedimenticolaceae</taxon>
        <taxon>Candidatus Thiodiazotropha</taxon>
    </lineage>
</organism>
<evidence type="ECO:0000256" key="2">
    <source>
        <dbReference type="ARBA" id="ARBA00022605"/>
    </source>
</evidence>
<keyword evidence="6" id="KW-0413">Isomerase</keyword>
<name>A0A7Z0VIU5_9GAMM</name>
<dbReference type="Gene3D" id="3.20.20.70">
    <property type="entry name" value="Aldolase class I"/>
    <property type="match status" value="1"/>
</dbReference>
<evidence type="ECO:0000313" key="7">
    <source>
        <dbReference type="Proteomes" id="UP000094769"/>
    </source>
</evidence>
<evidence type="ECO:0000256" key="4">
    <source>
        <dbReference type="ARBA" id="ARBA00029440"/>
    </source>
</evidence>
<comment type="similarity">
    <text evidence="1 5">Belongs to the HisA/HisF family.</text>
</comment>
<dbReference type="GO" id="GO:0000105">
    <property type="term" value="P:L-histidine biosynthetic process"/>
    <property type="evidence" value="ECO:0007669"/>
    <property type="project" value="UniProtKB-KW"/>
</dbReference>
<evidence type="ECO:0000313" key="6">
    <source>
        <dbReference type="EMBL" id="ODJ86422.1"/>
    </source>
</evidence>
<dbReference type="Proteomes" id="UP000094769">
    <property type="component" value="Unassembled WGS sequence"/>
</dbReference>
<evidence type="ECO:0000256" key="5">
    <source>
        <dbReference type="RuleBase" id="RU003657"/>
    </source>
</evidence>
<dbReference type="AlphaFoldDB" id="A0A7Z0VIU5"/>
<proteinExistence type="inferred from homology"/>
<dbReference type="InterPro" id="IPR006062">
    <property type="entry name" value="His_biosynth"/>
</dbReference>
<sequence>MKLIPVIDMMHNRVVVANSGKRHTYAAADTPLCRSSRPQKVLSALLDLYPFDTLYIADLDAICGSGSNLELIYALHLKYPEIDLWVDNGLTDLGRLCGFARPVIGTESIVSCEQLAHLVASLPSPVLSLDYHGDRFKGPAGLDRQADYWPEDVIVMSLSRVGTSTGPDTTRLQQFLNLQPRLRLYAAGGIRDQQDLQQLRSIGTAGVLLSTALHQGAIDHGVIDRFINA</sequence>
<dbReference type="GO" id="GO:0003949">
    <property type="term" value="F:1-(5-phosphoribosyl)-5-[(5-phosphoribosylamino)methylideneamino]imidazole-4-carboxamide isomerase activity"/>
    <property type="evidence" value="ECO:0007669"/>
    <property type="project" value="UniProtKB-EC"/>
</dbReference>
<dbReference type="Pfam" id="PF00977">
    <property type="entry name" value="His_biosynth"/>
    <property type="match status" value="1"/>
</dbReference>
<dbReference type="RefSeq" id="WP_069127075.1">
    <property type="nucleotide sequence ID" value="NZ_MARB01000022.1"/>
</dbReference>
<evidence type="ECO:0000256" key="1">
    <source>
        <dbReference type="ARBA" id="ARBA00009667"/>
    </source>
</evidence>
<keyword evidence="7" id="KW-1185">Reference proteome</keyword>
<reference evidence="6 7" key="1">
    <citation type="submission" date="2016-06" db="EMBL/GenBank/DDBJ databases">
        <title>Genome sequence of endosymbiont of Candidatus Endolucinida thiodiazotropha.</title>
        <authorList>
            <person name="Poehlein A."/>
            <person name="Koenig S."/>
            <person name="Heiden S.E."/>
            <person name="Thuermer A."/>
            <person name="Voget S."/>
            <person name="Daniel R."/>
            <person name="Markert S."/>
            <person name="Gros O."/>
            <person name="Schweder T."/>
        </authorList>
    </citation>
    <scope>NUCLEOTIDE SEQUENCE [LARGE SCALE GENOMIC DNA]</scope>
    <source>
        <strain evidence="6 7">COS</strain>
    </source>
</reference>
<evidence type="ECO:0000256" key="3">
    <source>
        <dbReference type="ARBA" id="ARBA00023102"/>
    </source>
</evidence>
<dbReference type="EMBL" id="MARB01000022">
    <property type="protein sequence ID" value="ODJ86422.1"/>
    <property type="molecule type" value="Genomic_DNA"/>
</dbReference>
<comment type="caution">
    <text evidence="6">The sequence shown here is derived from an EMBL/GenBank/DDBJ whole genome shotgun (WGS) entry which is preliminary data.</text>
</comment>
<dbReference type="SUPFAM" id="SSF51366">
    <property type="entry name" value="Ribulose-phoshate binding barrel"/>
    <property type="match status" value="1"/>
</dbReference>
<dbReference type="CDD" id="cd04723">
    <property type="entry name" value="HisA_HisF"/>
    <property type="match status" value="1"/>
</dbReference>
<dbReference type="InterPro" id="IPR011060">
    <property type="entry name" value="RibuloseP-bd_barrel"/>
</dbReference>
<keyword evidence="3 5" id="KW-0368">Histidine biosynthesis</keyword>
<keyword evidence="2 5" id="KW-0028">Amino-acid biosynthesis</keyword>
<gene>
    <name evidence="6" type="primary">hisA_2</name>
    <name evidence="6" type="ORF">CODIS_33410</name>
</gene>
<dbReference type="InterPro" id="IPR013785">
    <property type="entry name" value="Aldolase_TIM"/>
</dbReference>
<comment type="pathway">
    <text evidence="4">Amino-acid biosynthesis.</text>
</comment>